<feature type="domain" description="Cupin type-2" evidence="2">
    <location>
        <begin position="44"/>
        <end position="112"/>
    </location>
</feature>
<dbReference type="Pfam" id="PF07883">
    <property type="entry name" value="Cupin_2"/>
    <property type="match status" value="1"/>
</dbReference>
<evidence type="ECO:0000256" key="1">
    <source>
        <dbReference type="ARBA" id="ARBA00022723"/>
    </source>
</evidence>
<reference evidence="3 4" key="1">
    <citation type="submission" date="2006-04" db="EMBL/GenBank/DDBJ databases">
        <authorList>
            <person name="Giovannoni S.J."/>
            <person name="Cho J.-C."/>
            <person name="Ferriera S."/>
            <person name="Johnson J."/>
            <person name="Kravitz S."/>
            <person name="Halpern A."/>
            <person name="Remington K."/>
            <person name="Beeson K."/>
            <person name="Tran B."/>
            <person name="Rogers Y.-H."/>
            <person name="Friedman R."/>
            <person name="Venter J.C."/>
        </authorList>
    </citation>
    <scope>NUCLEOTIDE SEQUENCE [LARGE SCALE GENOMIC DNA]</scope>
    <source>
        <strain evidence="3 4">HTCC1002</strain>
    </source>
</reference>
<evidence type="ECO:0000259" key="2">
    <source>
        <dbReference type="Pfam" id="PF07883"/>
    </source>
</evidence>
<dbReference type="InterPro" id="IPR014710">
    <property type="entry name" value="RmlC-like_jellyroll"/>
</dbReference>
<gene>
    <name evidence="3" type="ORF">PU1002_04381</name>
</gene>
<evidence type="ECO:0000313" key="3">
    <source>
        <dbReference type="EMBL" id="EAS84927.1"/>
    </source>
</evidence>
<dbReference type="RefSeq" id="WP_006997514.1">
    <property type="nucleotide sequence ID" value="NZ_CH724130.1"/>
</dbReference>
<proteinExistence type="predicted"/>
<dbReference type="Proteomes" id="UP000005306">
    <property type="component" value="Unassembled WGS sequence"/>
</dbReference>
<dbReference type="HOGENOM" id="CLU_116722_4_1_5"/>
<protein>
    <submittedName>
        <fullName evidence="3">Novel protein with potential Cupin domain</fullName>
    </submittedName>
</protein>
<organism evidence="3 4">
    <name type="scientific">Pelagibacter ubique (strain HTCC1002)</name>
    <dbReference type="NCBI Taxonomy" id="314261"/>
    <lineage>
        <taxon>Bacteria</taxon>
        <taxon>Pseudomonadati</taxon>
        <taxon>Pseudomonadota</taxon>
        <taxon>Alphaproteobacteria</taxon>
        <taxon>Candidatus Pelagibacterales</taxon>
        <taxon>Candidatus Pelagibacteraceae</taxon>
        <taxon>Candidatus Pelagibacter</taxon>
    </lineage>
</organism>
<dbReference type="AlphaFoldDB" id="Q1V1F1"/>
<dbReference type="SUPFAM" id="SSF51182">
    <property type="entry name" value="RmlC-like cupins"/>
    <property type="match status" value="1"/>
</dbReference>
<sequence>MIFVKNLASVLSQEWSSTEKYPGVRWKFLVDADFDGSSGLSLGFAEIVPGGNLTLHYHSPAEIYVVTNGTGILNKSGKLETIKKGDVVYIAGNAEHALKNNGKETLEFYWIFPTDRFSEVEYFPAKQKSV</sequence>
<dbReference type="InterPro" id="IPR011051">
    <property type="entry name" value="RmlC_Cupin_sf"/>
</dbReference>
<dbReference type="Gene3D" id="2.60.120.10">
    <property type="entry name" value="Jelly Rolls"/>
    <property type="match status" value="1"/>
</dbReference>
<accession>Q1V1F1</accession>
<dbReference type="PANTHER" id="PTHR35848:SF6">
    <property type="entry name" value="CUPIN TYPE-2 DOMAIN-CONTAINING PROTEIN"/>
    <property type="match status" value="1"/>
</dbReference>
<dbReference type="PANTHER" id="PTHR35848">
    <property type="entry name" value="OXALATE-BINDING PROTEIN"/>
    <property type="match status" value="1"/>
</dbReference>
<dbReference type="InterPro" id="IPR013096">
    <property type="entry name" value="Cupin_2"/>
</dbReference>
<keyword evidence="1" id="KW-0479">Metal-binding</keyword>
<dbReference type="GO" id="GO:0046872">
    <property type="term" value="F:metal ion binding"/>
    <property type="evidence" value="ECO:0007669"/>
    <property type="project" value="UniProtKB-KW"/>
</dbReference>
<name>Q1V1F1_PELU1</name>
<dbReference type="EMBL" id="AAPV01000001">
    <property type="protein sequence ID" value="EAS84927.1"/>
    <property type="molecule type" value="Genomic_DNA"/>
</dbReference>
<evidence type="ECO:0000313" key="4">
    <source>
        <dbReference type="Proteomes" id="UP000005306"/>
    </source>
</evidence>
<comment type="caution">
    <text evidence="3">The sequence shown here is derived from an EMBL/GenBank/DDBJ whole genome shotgun (WGS) entry which is preliminary data.</text>
</comment>
<dbReference type="InterPro" id="IPR051610">
    <property type="entry name" value="GPI/OXD"/>
</dbReference>